<dbReference type="Proteomes" id="UP000254794">
    <property type="component" value="Unassembled WGS sequence"/>
</dbReference>
<proteinExistence type="predicted"/>
<name>A0A378JK71_9GAMM</name>
<feature type="compositionally biased region" description="Basic and acidic residues" evidence="1">
    <location>
        <begin position="107"/>
        <end position="131"/>
    </location>
</feature>
<organism evidence="2 3">
    <name type="scientific">Legionella busanensis</name>
    <dbReference type="NCBI Taxonomy" id="190655"/>
    <lineage>
        <taxon>Bacteria</taxon>
        <taxon>Pseudomonadati</taxon>
        <taxon>Pseudomonadota</taxon>
        <taxon>Gammaproteobacteria</taxon>
        <taxon>Legionellales</taxon>
        <taxon>Legionellaceae</taxon>
        <taxon>Legionella</taxon>
    </lineage>
</organism>
<keyword evidence="3" id="KW-1185">Reference proteome</keyword>
<feature type="region of interest" description="Disordered" evidence="1">
    <location>
        <begin position="394"/>
        <end position="419"/>
    </location>
</feature>
<reference evidence="2 3" key="1">
    <citation type="submission" date="2018-06" db="EMBL/GenBank/DDBJ databases">
        <authorList>
            <consortium name="Pathogen Informatics"/>
            <person name="Doyle S."/>
        </authorList>
    </citation>
    <scope>NUCLEOTIDE SEQUENCE [LARGE SCALE GENOMIC DNA]</scope>
    <source>
        <strain evidence="2 3">NCTC13316</strain>
    </source>
</reference>
<feature type="region of interest" description="Disordered" evidence="1">
    <location>
        <begin position="97"/>
        <end position="134"/>
    </location>
</feature>
<accession>A0A378JK71</accession>
<dbReference type="EMBL" id="UGOD01000001">
    <property type="protein sequence ID" value="STX50713.1"/>
    <property type="molecule type" value="Genomic_DNA"/>
</dbReference>
<sequence length="419" mass="46750">MLNYRYQTCKTEFIMKERLELNDNISSTRPVSSTSSKVSSEVSLEETLAPDIDIIETQAYALEEKAASENTEDNLIDTHKTLKKRGAIGVASAELAPNTEDNSSIEQIKKTKPSEEKEEVSHLESGKKTIDNDDACNNNNSEIIHSMRANAPFYKTNIMPGLSFIVLNQYGVVIGAGRKAYPKRLDESFLLPNAQPYKGTYSYRSAYMAFDSEIKTTEGEEEPVQVFFMIGLEPSGDSNHGNVNTWAMLPSTGKALAEEKIKKLESKKAKYSGECESDLTEQEFQQSVLGYRLTRMRFNLRGTKTNNFRNNIKEDPPKKDEDIPALVTHLPEELIDFSDEHDRLIKSKIQAAKSLKNSDGEKSNVAVATSTLGLFATNQANSVQNKSGNAYEIKDKDDQLNEVNNVNNNTDENTVNMPG</sequence>
<evidence type="ECO:0000256" key="1">
    <source>
        <dbReference type="SAM" id="MobiDB-lite"/>
    </source>
</evidence>
<evidence type="ECO:0000313" key="3">
    <source>
        <dbReference type="Proteomes" id="UP000254794"/>
    </source>
</evidence>
<gene>
    <name evidence="2" type="ORF">NCTC13316_00799</name>
</gene>
<protein>
    <submittedName>
        <fullName evidence="2">Uncharacterized protein</fullName>
    </submittedName>
</protein>
<feature type="compositionally biased region" description="Low complexity" evidence="1">
    <location>
        <begin position="401"/>
        <end position="419"/>
    </location>
</feature>
<evidence type="ECO:0000313" key="2">
    <source>
        <dbReference type="EMBL" id="STX50713.1"/>
    </source>
</evidence>
<dbReference type="AlphaFoldDB" id="A0A378JK71"/>